<dbReference type="InterPro" id="IPR036638">
    <property type="entry name" value="HLH_DNA-bd_sf"/>
</dbReference>
<feature type="region of interest" description="Disordered" evidence="3">
    <location>
        <begin position="1"/>
        <end position="34"/>
    </location>
</feature>
<evidence type="ECO:0000313" key="6">
    <source>
        <dbReference type="Proteomes" id="UP000247409"/>
    </source>
</evidence>
<dbReference type="AlphaFoldDB" id="A0A2V3J3D5"/>
<dbReference type="Pfam" id="PF14215">
    <property type="entry name" value="bHLH-MYC_N"/>
    <property type="match status" value="1"/>
</dbReference>
<dbReference type="SUPFAM" id="SSF47459">
    <property type="entry name" value="HLH, helix-loop-helix DNA-binding domain"/>
    <property type="match status" value="1"/>
</dbReference>
<keyword evidence="2" id="KW-0804">Transcription</keyword>
<evidence type="ECO:0000256" key="3">
    <source>
        <dbReference type="SAM" id="MobiDB-lite"/>
    </source>
</evidence>
<gene>
    <name evidence="5" type="ORF">BWQ96_01676</name>
</gene>
<sequence>MDPSPRHNSATHSSAHNVSPEPLKFTTTTTTPGKRNAVEIARRRRDVRRTRATLGDQFEQLRGVLPPPSDGVQYREKAQILKYTIRVIRNLMNRATHLSIELAVVSPQKTRSWVSRVAQQGRLPLSRTVASVMKLFAEHQNWRYGEWWTLDEKRHKSHDDFTQHTTNTEFEKPEGVIDHPANVHGCVVRDSSSVMRLSYTIINKPQQSESLSAGADMAVHRKLCAFARASMDYEFRPRIGVPGRVWTSQRAEWLLELYNKEAFIRSELAKQFGMQTCLAVPVRFGGHVHSVLAFYSTERRLCDPECLELASLLAKSVEEVYSPRHGTAWDSCGGSAFPSSPG</sequence>
<evidence type="ECO:0000256" key="1">
    <source>
        <dbReference type="ARBA" id="ARBA00023015"/>
    </source>
</evidence>
<dbReference type="Proteomes" id="UP000247409">
    <property type="component" value="Unassembled WGS sequence"/>
</dbReference>
<dbReference type="Gene3D" id="3.30.450.40">
    <property type="match status" value="1"/>
</dbReference>
<evidence type="ECO:0000313" key="5">
    <source>
        <dbReference type="EMBL" id="PXF48507.1"/>
    </source>
</evidence>
<dbReference type="InterPro" id="IPR029016">
    <property type="entry name" value="GAF-like_dom_sf"/>
</dbReference>
<feature type="domain" description="BHLH" evidence="4">
    <location>
        <begin position="38"/>
        <end position="91"/>
    </location>
</feature>
<comment type="caution">
    <text evidence="5">The sequence shown here is derived from an EMBL/GenBank/DDBJ whole genome shotgun (WGS) entry which is preliminary data.</text>
</comment>
<dbReference type="InterPro" id="IPR025610">
    <property type="entry name" value="MYC/MYB_N"/>
</dbReference>
<dbReference type="InterPro" id="IPR011598">
    <property type="entry name" value="bHLH_dom"/>
</dbReference>
<evidence type="ECO:0000259" key="4">
    <source>
        <dbReference type="PROSITE" id="PS50888"/>
    </source>
</evidence>
<reference evidence="5 6" key="1">
    <citation type="journal article" date="2018" name="Mol. Biol. Evol.">
        <title>Analysis of the draft genome of the red seaweed Gracilariopsis chorda provides insights into genome size evolution in Rhodophyta.</title>
        <authorList>
            <person name="Lee J."/>
            <person name="Yang E.C."/>
            <person name="Graf L."/>
            <person name="Yang J.H."/>
            <person name="Qiu H."/>
            <person name="Zel Zion U."/>
            <person name="Chan C.X."/>
            <person name="Stephens T.G."/>
            <person name="Weber A.P.M."/>
            <person name="Boo G.H."/>
            <person name="Boo S.M."/>
            <person name="Kim K.M."/>
            <person name="Shin Y."/>
            <person name="Jung M."/>
            <person name="Lee S.J."/>
            <person name="Yim H.S."/>
            <person name="Lee J.H."/>
            <person name="Bhattacharya D."/>
            <person name="Yoon H.S."/>
        </authorList>
    </citation>
    <scope>NUCLEOTIDE SEQUENCE [LARGE SCALE GENOMIC DNA]</scope>
    <source>
        <strain evidence="5 6">SKKU-2015</strain>
        <tissue evidence="5">Whole body</tissue>
    </source>
</reference>
<organism evidence="5 6">
    <name type="scientific">Gracilariopsis chorda</name>
    <dbReference type="NCBI Taxonomy" id="448386"/>
    <lineage>
        <taxon>Eukaryota</taxon>
        <taxon>Rhodophyta</taxon>
        <taxon>Florideophyceae</taxon>
        <taxon>Rhodymeniophycidae</taxon>
        <taxon>Gracilariales</taxon>
        <taxon>Gracilariaceae</taxon>
        <taxon>Gracilariopsis</taxon>
    </lineage>
</organism>
<proteinExistence type="predicted"/>
<dbReference type="OrthoDB" id="10317036at2759"/>
<dbReference type="PROSITE" id="PS50888">
    <property type="entry name" value="BHLH"/>
    <property type="match status" value="1"/>
</dbReference>
<keyword evidence="6" id="KW-1185">Reference proteome</keyword>
<dbReference type="GO" id="GO:0046983">
    <property type="term" value="F:protein dimerization activity"/>
    <property type="evidence" value="ECO:0007669"/>
    <property type="project" value="InterPro"/>
</dbReference>
<name>A0A2V3J3D5_9FLOR</name>
<dbReference type="EMBL" id="NBIV01000013">
    <property type="protein sequence ID" value="PXF48507.1"/>
    <property type="molecule type" value="Genomic_DNA"/>
</dbReference>
<protein>
    <recommendedName>
        <fullName evidence="4">BHLH domain-containing protein</fullName>
    </recommendedName>
</protein>
<accession>A0A2V3J3D5</accession>
<feature type="compositionally biased region" description="Polar residues" evidence="3">
    <location>
        <begin position="1"/>
        <end position="17"/>
    </location>
</feature>
<keyword evidence="1" id="KW-0805">Transcription regulation</keyword>
<dbReference type="SUPFAM" id="SSF55781">
    <property type="entry name" value="GAF domain-like"/>
    <property type="match status" value="1"/>
</dbReference>
<evidence type="ECO:0000256" key="2">
    <source>
        <dbReference type="ARBA" id="ARBA00023163"/>
    </source>
</evidence>